<name>A0A7J7JIW1_BUGNE</name>
<comment type="caution">
    <text evidence="2">The sequence shown here is derived from an EMBL/GenBank/DDBJ whole genome shotgun (WGS) entry which is preliminary data.</text>
</comment>
<dbReference type="EMBL" id="VXIV02002313">
    <property type="protein sequence ID" value="KAF6026259.1"/>
    <property type="molecule type" value="Genomic_DNA"/>
</dbReference>
<keyword evidence="1" id="KW-0812">Transmembrane</keyword>
<keyword evidence="1" id="KW-1133">Transmembrane helix</keyword>
<accession>A0A7J7JIW1</accession>
<keyword evidence="3" id="KW-1185">Reference proteome</keyword>
<proteinExistence type="predicted"/>
<feature type="transmembrane region" description="Helical" evidence="1">
    <location>
        <begin position="122"/>
        <end position="142"/>
    </location>
</feature>
<sequence>MLVGSWKVTKLYLYCGNLMNFVLVIFMMISMPCSSMQHYESSVLLHNNSSIDSNNSSFNNVSLKDLPESQLNQSLPVTGPFWNMNILKYRFLFNLVYSCFRMVVAVNTQIFGLVGSWKVTKLCFYCVNLMNFVLVIFMTISVPCSSMQHYESSVLLRNNSSTESNNSSFNNVSLQDLPKSQLNQSSQVTEPFWNMKINSRQSYCKYNTEDFHPIPQTLPLYSKFKLIRNHINNHNL</sequence>
<feature type="transmembrane region" description="Helical" evidence="1">
    <location>
        <begin position="12"/>
        <end position="31"/>
    </location>
</feature>
<dbReference type="Proteomes" id="UP000593567">
    <property type="component" value="Unassembled WGS sequence"/>
</dbReference>
<feature type="transmembrane region" description="Helical" evidence="1">
    <location>
        <begin position="91"/>
        <end position="115"/>
    </location>
</feature>
<evidence type="ECO:0000313" key="3">
    <source>
        <dbReference type="Proteomes" id="UP000593567"/>
    </source>
</evidence>
<organism evidence="2 3">
    <name type="scientific">Bugula neritina</name>
    <name type="common">Brown bryozoan</name>
    <name type="synonym">Sertularia neritina</name>
    <dbReference type="NCBI Taxonomy" id="10212"/>
    <lineage>
        <taxon>Eukaryota</taxon>
        <taxon>Metazoa</taxon>
        <taxon>Spiralia</taxon>
        <taxon>Lophotrochozoa</taxon>
        <taxon>Bryozoa</taxon>
        <taxon>Gymnolaemata</taxon>
        <taxon>Cheilostomatida</taxon>
        <taxon>Flustrina</taxon>
        <taxon>Buguloidea</taxon>
        <taxon>Bugulidae</taxon>
        <taxon>Bugula</taxon>
    </lineage>
</organism>
<dbReference type="AlphaFoldDB" id="A0A7J7JIW1"/>
<evidence type="ECO:0000256" key="1">
    <source>
        <dbReference type="SAM" id="Phobius"/>
    </source>
</evidence>
<evidence type="ECO:0000313" key="2">
    <source>
        <dbReference type="EMBL" id="KAF6026259.1"/>
    </source>
</evidence>
<reference evidence="2" key="1">
    <citation type="submission" date="2020-06" db="EMBL/GenBank/DDBJ databases">
        <title>Draft genome of Bugula neritina, a colonial animal packing powerful symbionts and potential medicines.</title>
        <authorList>
            <person name="Rayko M."/>
        </authorList>
    </citation>
    <scope>NUCLEOTIDE SEQUENCE [LARGE SCALE GENOMIC DNA]</scope>
    <source>
        <strain evidence="2">Kwan_BN1</strain>
    </source>
</reference>
<protein>
    <submittedName>
        <fullName evidence="2">Uncharacterized protein</fullName>
    </submittedName>
</protein>
<keyword evidence="1" id="KW-0472">Membrane</keyword>
<gene>
    <name evidence="2" type="ORF">EB796_015433</name>
</gene>